<keyword evidence="4" id="KW-0234">DNA repair</keyword>
<dbReference type="Pfam" id="PF12460">
    <property type="entry name" value="MMS19_C"/>
    <property type="match status" value="1"/>
</dbReference>
<dbReference type="OrthoDB" id="342900at2759"/>
<dbReference type="InterPro" id="IPR029240">
    <property type="entry name" value="MMS19_N"/>
</dbReference>
<evidence type="ECO:0000259" key="6">
    <source>
        <dbReference type="Pfam" id="PF14500"/>
    </source>
</evidence>
<dbReference type="PANTHER" id="PTHR12891">
    <property type="entry name" value="DNA REPAIR/TRANSCRIPTION PROTEIN MET18/MMS19"/>
    <property type="match status" value="1"/>
</dbReference>
<keyword evidence="3 4" id="KW-0539">Nucleus</keyword>
<keyword evidence="4" id="KW-0227">DNA damage</keyword>
<dbReference type="SUPFAM" id="SSF48371">
    <property type="entry name" value="ARM repeat"/>
    <property type="match status" value="1"/>
</dbReference>
<feature type="domain" description="MMS19 C-terminal" evidence="5">
    <location>
        <begin position="374"/>
        <end position="620"/>
    </location>
</feature>
<dbReference type="InterPro" id="IPR024687">
    <property type="entry name" value="MMS19_C"/>
</dbReference>
<dbReference type="GO" id="GO:0051604">
    <property type="term" value="P:protein maturation"/>
    <property type="evidence" value="ECO:0007669"/>
    <property type="project" value="UniProtKB-UniRule"/>
</dbReference>
<evidence type="ECO:0000256" key="4">
    <source>
        <dbReference type="RuleBase" id="RU367072"/>
    </source>
</evidence>
<comment type="subcellular location">
    <subcellularLocation>
        <location evidence="1 4">Nucleus</location>
    </subcellularLocation>
</comment>
<dbReference type="GO" id="GO:0016226">
    <property type="term" value="P:iron-sulfur cluster assembly"/>
    <property type="evidence" value="ECO:0007669"/>
    <property type="project" value="UniProtKB-UniRule"/>
</dbReference>
<evidence type="ECO:0000313" key="7">
    <source>
        <dbReference type="EMBL" id="RKP28760.1"/>
    </source>
</evidence>
<evidence type="ECO:0000256" key="1">
    <source>
        <dbReference type="ARBA" id="ARBA00004123"/>
    </source>
</evidence>
<organism evidence="7 8">
    <name type="scientific">Metschnikowia bicuspidata</name>
    <dbReference type="NCBI Taxonomy" id="27322"/>
    <lineage>
        <taxon>Eukaryota</taxon>
        <taxon>Fungi</taxon>
        <taxon>Dikarya</taxon>
        <taxon>Ascomycota</taxon>
        <taxon>Saccharomycotina</taxon>
        <taxon>Pichiomycetes</taxon>
        <taxon>Metschnikowiaceae</taxon>
        <taxon>Metschnikowia</taxon>
    </lineage>
</organism>
<evidence type="ECO:0000313" key="8">
    <source>
        <dbReference type="Proteomes" id="UP000268321"/>
    </source>
</evidence>
<dbReference type="PANTHER" id="PTHR12891:SF0">
    <property type="entry name" value="MMS19 NUCLEOTIDE EXCISION REPAIR PROTEIN HOMOLOG"/>
    <property type="match status" value="1"/>
</dbReference>
<name>A0A4P9ZAD6_9ASCO</name>
<evidence type="ECO:0000256" key="3">
    <source>
        <dbReference type="ARBA" id="ARBA00023242"/>
    </source>
</evidence>
<keyword evidence="2" id="KW-0677">Repeat</keyword>
<protein>
    <recommendedName>
        <fullName evidence="4">MMS19 nucleotide excision repair protein</fullName>
    </recommendedName>
</protein>
<dbReference type="GO" id="GO:0006281">
    <property type="term" value="P:DNA repair"/>
    <property type="evidence" value="ECO:0007669"/>
    <property type="project" value="UniProtKB-UniRule"/>
</dbReference>
<dbReference type="AlphaFoldDB" id="A0A4P9ZAD6"/>
<comment type="similarity">
    <text evidence="4">Belongs to the MET18/MMS19 family.</text>
</comment>
<dbReference type="InterPro" id="IPR039920">
    <property type="entry name" value="MMS19"/>
</dbReference>
<feature type="domain" description="MMS19 N-terminal" evidence="6">
    <location>
        <begin position="6"/>
        <end position="107"/>
    </location>
</feature>
<dbReference type="EMBL" id="ML004608">
    <property type="protein sequence ID" value="RKP28760.1"/>
    <property type="molecule type" value="Genomic_DNA"/>
</dbReference>
<dbReference type="InterPro" id="IPR016024">
    <property type="entry name" value="ARM-type_fold"/>
</dbReference>
<dbReference type="Proteomes" id="UP000268321">
    <property type="component" value="Unassembled WGS sequence"/>
</dbReference>
<gene>
    <name evidence="7" type="ORF">METBISCDRAFT_2708</name>
</gene>
<dbReference type="GO" id="GO:0005634">
    <property type="term" value="C:nucleus"/>
    <property type="evidence" value="ECO:0007669"/>
    <property type="project" value="UniProtKB-SubCell"/>
</dbReference>
<dbReference type="GO" id="GO:0097361">
    <property type="term" value="C:cytosolic [4Fe-4S] assembly targeting complex"/>
    <property type="evidence" value="ECO:0007669"/>
    <property type="project" value="UniProtKB-UniRule"/>
</dbReference>
<feature type="non-terminal residue" evidence="7">
    <location>
        <position position="622"/>
    </location>
</feature>
<accession>A0A4P9ZAD6</accession>
<evidence type="ECO:0000256" key="2">
    <source>
        <dbReference type="ARBA" id="ARBA00022737"/>
    </source>
</evidence>
<feature type="non-terminal residue" evidence="7">
    <location>
        <position position="1"/>
    </location>
</feature>
<comment type="function">
    <text evidence="4">Key component of the cytosolic iron-sulfur protein assembly (CIA) complex, a multiprotein complex that mediates the incorporation of iron-sulfur cluster into apoproteins specifically involved in DNA metabolism and genomic integrity. In the CIA complex, MMS19 acts as an adapter between early-acting CIA components and a subset of cellular target iron-sulfur proteins.</text>
</comment>
<proteinExistence type="inferred from homology"/>
<evidence type="ECO:0000259" key="5">
    <source>
        <dbReference type="Pfam" id="PF12460"/>
    </source>
</evidence>
<reference evidence="8" key="1">
    <citation type="journal article" date="2018" name="Nat. Microbiol.">
        <title>Leveraging single-cell genomics to expand the fungal tree of life.</title>
        <authorList>
            <person name="Ahrendt S.R."/>
            <person name="Quandt C.A."/>
            <person name="Ciobanu D."/>
            <person name="Clum A."/>
            <person name="Salamov A."/>
            <person name="Andreopoulos B."/>
            <person name="Cheng J.F."/>
            <person name="Woyke T."/>
            <person name="Pelin A."/>
            <person name="Henrissat B."/>
            <person name="Reynolds N.K."/>
            <person name="Benny G.L."/>
            <person name="Smith M.E."/>
            <person name="James T.Y."/>
            <person name="Grigoriev I.V."/>
        </authorList>
    </citation>
    <scope>NUCLEOTIDE SEQUENCE [LARGE SCALE GENOMIC DNA]</scope>
    <source>
        <strain evidence="8">Baker2002</strain>
    </source>
</reference>
<keyword evidence="8" id="KW-1185">Reference proteome</keyword>
<sequence length="622" mass="68839">EAHNYFLAKLFDLCFCYFPISFTTPENDPYNITADDLRTLLRLAIAAQLQFAQDVFPELFEKLTSTNPAVRNDVLLCLLLCVQNYPAPVLEQYWHLLWNALHFEILHNDVLAFRGDADCFVSADYDALDDADETKTSMLTVQALSVLAARLDACDALPAVVDAVLDGLSPHYTLLGGKTAKPAVFLLCAMGASSERLYNAAVDRLFAFDTWGHYVRSDAPANSETEVDVLLTTSKQKDLVDSLGYVITAQKQLGVPSSFARYKDHVLVFMGQLLQTSSSVERLLQCKIVLQLVNLVRIDAFLSAEDVRLVLTWLSDALNALVTRVASSDALVREITRGLTRIMAAATEAPPMHTDAVVAIVLPPLLDQLPNPAVLDVIGQICCNYQFAEVLSIRYLGKLAQELCDQVLFVRLVENLTRCFQQVQEQQPFLASGWYSKFVTRFVSTVCARFPADVVVMQLAGRLLGLVVRYCERLRHAGILADMAGLFLDGVAVAGFPHDLLLNGASPHVSLFKHVVANIDRRCTLAHSHEHITRLIALLPHVSDTLVKMEYLQLVALFINKFSVSCDAYISRAVDELFSADCTDTRSFETAVWVAKGLIVRADPVGLEYTSRLVAELSSSDN</sequence>
<dbReference type="Pfam" id="PF14500">
    <property type="entry name" value="MMS19_N"/>
    <property type="match status" value="1"/>
</dbReference>